<comment type="caution">
    <text evidence="7">The sequence shown here is derived from an EMBL/GenBank/DDBJ whole genome shotgun (WGS) entry which is preliminary data.</text>
</comment>
<keyword evidence="4" id="KW-0808">Transferase</keyword>
<organism evidence="7 8">
    <name type="scientific">Meganyctiphanes norvegica</name>
    <name type="common">Northern krill</name>
    <name type="synonym">Thysanopoda norvegica</name>
    <dbReference type="NCBI Taxonomy" id="48144"/>
    <lineage>
        <taxon>Eukaryota</taxon>
        <taxon>Metazoa</taxon>
        <taxon>Ecdysozoa</taxon>
        <taxon>Arthropoda</taxon>
        <taxon>Crustacea</taxon>
        <taxon>Multicrustacea</taxon>
        <taxon>Malacostraca</taxon>
        <taxon>Eumalacostraca</taxon>
        <taxon>Eucarida</taxon>
        <taxon>Euphausiacea</taxon>
        <taxon>Euphausiidae</taxon>
        <taxon>Meganyctiphanes</taxon>
    </lineage>
</organism>
<evidence type="ECO:0000256" key="4">
    <source>
        <dbReference type="ARBA" id="ARBA00022679"/>
    </source>
</evidence>
<dbReference type="PANTHER" id="PTHR46012:SF2">
    <property type="entry name" value="IP22168P"/>
    <property type="match status" value="1"/>
</dbReference>
<gene>
    <name evidence="7" type="ORF">MNOR_LOCUS36077</name>
</gene>
<comment type="similarity">
    <text evidence="2">Belongs to the glycosyltransferase 8 family.</text>
</comment>
<keyword evidence="6" id="KW-0812">Transmembrane</keyword>
<evidence type="ECO:0000256" key="3">
    <source>
        <dbReference type="ARBA" id="ARBA00022676"/>
    </source>
</evidence>
<evidence type="ECO:0008006" key="9">
    <source>
        <dbReference type="Google" id="ProtNLM"/>
    </source>
</evidence>
<dbReference type="EMBL" id="CAXKWB010063457">
    <property type="protein sequence ID" value="CAL4186634.1"/>
    <property type="molecule type" value="Genomic_DNA"/>
</dbReference>
<feature type="non-terminal residue" evidence="7">
    <location>
        <position position="401"/>
    </location>
</feature>
<evidence type="ECO:0000313" key="8">
    <source>
        <dbReference type="Proteomes" id="UP001497623"/>
    </source>
</evidence>
<dbReference type="GO" id="GO:0016020">
    <property type="term" value="C:membrane"/>
    <property type="evidence" value="ECO:0007669"/>
    <property type="project" value="UniProtKB-SubCell"/>
</dbReference>
<dbReference type="Gene3D" id="3.90.550.10">
    <property type="entry name" value="Spore Coat Polysaccharide Biosynthesis Protein SpsA, Chain A"/>
    <property type="match status" value="1"/>
</dbReference>
<evidence type="ECO:0000313" key="7">
    <source>
        <dbReference type="EMBL" id="CAL4186634.1"/>
    </source>
</evidence>
<feature type="transmembrane region" description="Helical" evidence="6">
    <location>
        <begin position="12"/>
        <end position="34"/>
    </location>
</feature>
<name>A0AAV2SDE8_MEGNR</name>
<proteinExistence type="inferred from homology"/>
<protein>
    <recommendedName>
        <fullName evidence="9">Glucoside xylosyltransferase 1</fullName>
    </recommendedName>
</protein>
<dbReference type="InterPro" id="IPR051993">
    <property type="entry name" value="Glycosyltransferase_8"/>
</dbReference>
<dbReference type="GO" id="GO:0035252">
    <property type="term" value="F:UDP-xylosyltransferase activity"/>
    <property type="evidence" value="ECO:0007669"/>
    <property type="project" value="TreeGrafter"/>
</dbReference>
<evidence type="ECO:0000256" key="6">
    <source>
        <dbReference type="SAM" id="Phobius"/>
    </source>
</evidence>
<dbReference type="Proteomes" id="UP001497623">
    <property type="component" value="Unassembled WGS sequence"/>
</dbReference>
<comment type="subcellular location">
    <subcellularLocation>
        <location evidence="1">Membrane</location>
        <topology evidence="1">Single-pass type II membrane protein</topology>
    </subcellularLocation>
</comment>
<dbReference type="InterPro" id="IPR029044">
    <property type="entry name" value="Nucleotide-diphossugar_trans"/>
</dbReference>
<keyword evidence="5" id="KW-0735">Signal-anchor</keyword>
<keyword evidence="6" id="KW-1133">Transmembrane helix</keyword>
<evidence type="ECO:0000256" key="1">
    <source>
        <dbReference type="ARBA" id="ARBA00004606"/>
    </source>
</evidence>
<dbReference type="AlphaFoldDB" id="A0AAV2SDE8"/>
<dbReference type="SUPFAM" id="SSF53448">
    <property type="entry name" value="Nucleotide-diphospho-sugar transferases"/>
    <property type="match status" value="1"/>
</dbReference>
<dbReference type="PANTHER" id="PTHR46012">
    <property type="entry name" value="IP22168P"/>
    <property type="match status" value="1"/>
</dbReference>
<accession>A0AAV2SDE8</accession>
<keyword evidence="8" id="KW-1185">Reference proteome</keyword>
<evidence type="ECO:0000256" key="5">
    <source>
        <dbReference type="ARBA" id="ARBA00022968"/>
    </source>
</evidence>
<dbReference type="GO" id="GO:0016266">
    <property type="term" value="P:protein O-linked glycosylation via N-acetyl-galactosamine"/>
    <property type="evidence" value="ECO:0007669"/>
    <property type="project" value="TreeGrafter"/>
</dbReference>
<evidence type="ECO:0000256" key="2">
    <source>
        <dbReference type="ARBA" id="ARBA00006351"/>
    </source>
</evidence>
<sequence>MRYAYFQDKYFEIQLWCCILIIVKLLFKNLYWIIFSVCCKINFSGGNLDCKLGIQITNKHFCRDVARPIVNIVCSNEDNPDEYQRNIFSRQLEQFITMLKSLLYFSEGTYRLVLVTDTINTYHQLVQLMKTMIPGFSSRMTVEHSALWSPSGVDIMQEWRPCSWSKLFLLESLPQDLDSAVYLDTDILFLGPAQGLWDIIVNFNGEQMFGMGPDPLYARHKHRAKYAGTVGLSAGLMALNLTRLRALSAPPGDKNAEEDTTTSGFTRQIMLYRRTHEAYHDQDIANAFLYDHSELLQELSPQWMFSPSECLTGVLPCCTDTGITVLHGFDAIFVRGIEWTFQVLYEVFATSSIETPSSVLLSHLEANLTRAAKLNLESTCRKVFGLEQVLLKQLTDKVKNK</sequence>
<reference evidence="7 8" key="1">
    <citation type="submission" date="2024-05" db="EMBL/GenBank/DDBJ databases">
        <authorList>
            <person name="Wallberg A."/>
        </authorList>
    </citation>
    <scope>NUCLEOTIDE SEQUENCE [LARGE SCALE GENOMIC DNA]</scope>
</reference>
<keyword evidence="6" id="KW-0472">Membrane</keyword>
<keyword evidence="3" id="KW-0328">Glycosyltransferase</keyword>